<reference evidence="2" key="1">
    <citation type="submission" date="2023-10" db="EMBL/GenBank/DDBJ databases">
        <authorList>
            <person name="Chen Y."/>
            <person name="Shah S."/>
            <person name="Dougan E. K."/>
            <person name="Thang M."/>
            <person name="Chan C."/>
        </authorList>
    </citation>
    <scope>NUCLEOTIDE SEQUENCE [LARGE SCALE GENOMIC DNA]</scope>
</reference>
<proteinExistence type="predicted"/>
<keyword evidence="1" id="KW-1133">Transmembrane helix</keyword>
<gene>
    <name evidence="2" type="ORF">PCOR1329_LOCUS801</name>
</gene>
<evidence type="ECO:0000256" key="1">
    <source>
        <dbReference type="SAM" id="Phobius"/>
    </source>
</evidence>
<comment type="caution">
    <text evidence="2">The sequence shown here is derived from an EMBL/GenBank/DDBJ whole genome shotgun (WGS) entry which is preliminary data.</text>
</comment>
<protein>
    <submittedName>
        <fullName evidence="2">Uncharacterized protein</fullName>
    </submittedName>
</protein>
<name>A0ABN9PCM2_9DINO</name>
<sequence>MPRRRVVAHLHCGVLLVNIILLVLFLIHLGVAIEVVAIVSLLCVTSFLIFWPAISSSAKPYKSMHFLKMANGLPPVPVFSGGAPTSDCAASGRPGISCEISAPGSAKSSSETQQFDASTLSTLCVMLASHEQKSEMTILSFTIFATFSMAMTWNVDVFSFSNIASRRS</sequence>
<feature type="transmembrane region" description="Helical" evidence="1">
    <location>
        <begin position="7"/>
        <end position="29"/>
    </location>
</feature>
<keyword evidence="1" id="KW-0472">Membrane</keyword>
<dbReference type="Proteomes" id="UP001189429">
    <property type="component" value="Unassembled WGS sequence"/>
</dbReference>
<feature type="transmembrane region" description="Helical" evidence="1">
    <location>
        <begin position="35"/>
        <end position="54"/>
    </location>
</feature>
<feature type="transmembrane region" description="Helical" evidence="1">
    <location>
        <begin position="136"/>
        <end position="155"/>
    </location>
</feature>
<keyword evidence="1" id="KW-0812">Transmembrane</keyword>
<evidence type="ECO:0000313" key="2">
    <source>
        <dbReference type="EMBL" id="CAK0789136.1"/>
    </source>
</evidence>
<accession>A0ABN9PCM2</accession>
<organism evidence="2 3">
    <name type="scientific">Prorocentrum cordatum</name>
    <dbReference type="NCBI Taxonomy" id="2364126"/>
    <lineage>
        <taxon>Eukaryota</taxon>
        <taxon>Sar</taxon>
        <taxon>Alveolata</taxon>
        <taxon>Dinophyceae</taxon>
        <taxon>Prorocentrales</taxon>
        <taxon>Prorocentraceae</taxon>
        <taxon>Prorocentrum</taxon>
    </lineage>
</organism>
<dbReference type="EMBL" id="CAUYUJ010000181">
    <property type="protein sequence ID" value="CAK0789136.1"/>
    <property type="molecule type" value="Genomic_DNA"/>
</dbReference>
<keyword evidence="3" id="KW-1185">Reference proteome</keyword>
<evidence type="ECO:0000313" key="3">
    <source>
        <dbReference type="Proteomes" id="UP001189429"/>
    </source>
</evidence>